<organism evidence="2 3">
    <name type="scientific">Qipengyuania atrilutea</name>
    <dbReference type="NCBI Taxonomy" id="2744473"/>
    <lineage>
        <taxon>Bacteria</taxon>
        <taxon>Pseudomonadati</taxon>
        <taxon>Pseudomonadota</taxon>
        <taxon>Alphaproteobacteria</taxon>
        <taxon>Sphingomonadales</taxon>
        <taxon>Erythrobacteraceae</taxon>
        <taxon>Qipengyuania</taxon>
    </lineage>
</organism>
<dbReference type="Pfam" id="PF04366">
    <property type="entry name" value="Ysc84"/>
    <property type="match status" value="1"/>
</dbReference>
<accession>A0A850H183</accession>
<dbReference type="InterPro" id="IPR007461">
    <property type="entry name" value="Ysc84_actin-binding"/>
</dbReference>
<keyword evidence="3" id="KW-1185">Reference proteome</keyword>
<proteinExistence type="predicted"/>
<dbReference type="EMBL" id="JABWGV010000001">
    <property type="protein sequence ID" value="NVD44002.1"/>
    <property type="molecule type" value="Genomic_DNA"/>
</dbReference>
<feature type="domain" description="Ysc84 actin-binding" evidence="1">
    <location>
        <begin position="104"/>
        <end position="189"/>
    </location>
</feature>
<evidence type="ECO:0000313" key="3">
    <source>
        <dbReference type="Proteomes" id="UP000561438"/>
    </source>
</evidence>
<reference evidence="2 3" key="1">
    <citation type="submission" date="2020-06" db="EMBL/GenBank/DDBJ databases">
        <title>Altererythrobacter sp. HHU K3-1.</title>
        <authorList>
            <person name="Zhang D."/>
            <person name="Xue H."/>
        </authorList>
    </citation>
    <scope>NUCLEOTIDE SEQUENCE [LARGE SCALE GENOMIC DNA]</scope>
    <source>
        <strain evidence="2 3">HHU K3-1</strain>
    </source>
</reference>
<dbReference type="Proteomes" id="UP000561438">
    <property type="component" value="Unassembled WGS sequence"/>
</dbReference>
<gene>
    <name evidence="2" type="ORF">HUV48_03085</name>
</gene>
<dbReference type="RefSeq" id="WP_176266289.1">
    <property type="nucleotide sequence ID" value="NZ_JABWGV010000001.1"/>
</dbReference>
<dbReference type="AlphaFoldDB" id="A0A850H183"/>
<protein>
    <recommendedName>
        <fullName evidence="1">Ysc84 actin-binding domain-containing protein</fullName>
    </recommendedName>
</protein>
<evidence type="ECO:0000259" key="1">
    <source>
        <dbReference type="Pfam" id="PF04366"/>
    </source>
</evidence>
<dbReference type="PROSITE" id="PS51257">
    <property type="entry name" value="PROKAR_LIPOPROTEIN"/>
    <property type="match status" value="1"/>
</dbReference>
<evidence type="ECO:0000313" key="2">
    <source>
        <dbReference type="EMBL" id="NVD44002.1"/>
    </source>
</evidence>
<sequence length="206" mass="21241">MKYIPIIVLAGALAACSQEPAETENAETTPAETGAMSDDATLDTKALAALQQCQQVEPTCAEGSPAGYLVFPDVTSVALGIGGEGGEGALIQNGQVVDYFNMGEASIGLQAGVSAASYVFKLPDAAAVQEVQDDGEWSIGAESALVIANADANAAAEATGENAMLYVFNAEGLMADVSVDAMRIWKDENSMQDENMEAGMTEAETM</sequence>
<comment type="caution">
    <text evidence="2">The sequence shown here is derived from an EMBL/GenBank/DDBJ whole genome shotgun (WGS) entry which is preliminary data.</text>
</comment>
<name>A0A850H183_9SPHN</name>